<evidence type="ECO:0000256" key="8">
    <source>
        <dbReference type="ARBA" id="ARBA00022840"/>
    </source>
</evidence>
<feature type="domain" description="Pyridoxamine kinase/Phosphomethylpyrimidine kinase" evidence="11">
    <location>
        <begin position="44"/>
        <end position="295"/>
    </location>
</feature>
<evidence type="ECO:0000256" key="2">
    <source>
        <dbReference type="ARBA" id="ARBA00000565"/>
    </source>
</evidence>
<dbReference type="SUPFAM" id="SSF48613">
    <property type="entry name" value="Heme oxygenase-like"/>
    <property type="match status" value="1"/>
</dbReference>
<dbReference type="FunFam" id="3.40.1190.20:FF:000003">
    <property type="entry name" value="Phosphomethylpyrimidine kinase ThiD"/>
    <property type="match status" value="1"/>
</dbReference>
<dbReference type="GO" id="GO:0008902">
    <property type="term" value="F:hydroxymethylpyrimidine kinase activity"/>
    <property type="evidence" value="ECO:0007669"/>
    <property type="project" value="UniProtKB-EC"/>
</dbReference>
<organism evidence="12 13">
    <name type="scientific">Crystallibacter crystallopoietes</name>
    <dbReference type="NCBI Taxonomy" id="37928"/>
    <lineage>
        <taxon>Bacteria</taxon>
        <taxon>Bacillati</taxon>
        <taxon>Actinomycetota</taxon>
        <taxon>Actinomycetes</taxon>
        <taxon>Micrococcales</taxon>
        <taxon>Micrococcaceae</taxon>
        <taxon>Crystallibacter</taxon>
    </lineage>
</organism>
<dbReference type="InterPro" id="IPR029056">
    <property type="entry name" value="Ribokinase-like"/>
</dbReference>
<dbReference type="PANTHER" id="PTHR20858:SF17">
    <property type="entry name" value="HYDROXYMETHYLPYRIMIDINE_PHOSPHOMETHYLPYRIMIDINE KINASE THI20-RELATED"/>
    <property type="match status" value="1"/>
</dbReference>
<dbReference type="AlphaFoldDB" id="A0A1H1GBW8"/>
<dbReference type="GO" id="GO:0009229">
    <property type="term" value="P:thiamine diphosphate biosynthetic process"/>
    <property type="evidence" value="ECO:0007669"/>
    <property type="project" value="UniProtKB-UniPathway"/>
</dbReference>
<evidence type="ECO:0000259" key="11">
    <source>
        <dbReference type="Pfam" id="PF08543"/>
    </source>
</evidence>
<name>A0A1H1GBW8_9MICC</name>
<dbReference type="InterPro" id="IPR016084">
    <property type="entry name" value="Haem_Oase-like_multi-hlx"/>
</dbReference>
<evidence type="ECO:0000259" key="10">
    <source>
        <dbReference type="Pfam" id="PF03070"/>
    </source>
</evidence>
<dbReference type="NCBIfam" id="TIGR00097">
    <property type="entry name" value="HMP-P_kinase"/>
    <property type="match status" value="1"/>
</dbReference>
<comment type="function">
    <text evidence="3">Catalyzes the phosphorylation of hydroxymethylpyrimidine phosphate (HMP-P) to HMP-PP, and of HMP to HMP-P.</text>
</comment>
<comment type="catalytic activity">
    <reaction evidence="1">
        <text>4-amino-5-hydroxymethyl-2-methylpyrimidine + ATP = 4-amino-2-methyl-5-(phosphooxymethyl)pyrimidine + ADP + H(+)</text>
        <dbReference type="Rhea" id="RHEA:23096"/>
        <dbReference type="ChEBI" id="CHEBI:15378"/>
        <dbReference type="ChEBI" id="CHEBI:16892"/>
        <dbReference type="ChEBI" id="CHEBI:30616"/>
        <dbReference type="ChEBI" id="CHEBI:58354"/>
        <dbReference type="ChEBI" id="CHEBI:456216"/>
        <dbReference type="EC" id="2.7.1.49"/>
    </reaction>
</comment>
<dbReference type="CDD" id="cd19365">
    <property type="entry name" value="TenA_C-like"/>
    <property type="match status" value="1"/>
</dbReference>
<evidence type="ECO:0000256" key="4">
    <source>
        <dbReference type="ARBA" id="ARBA00004769"/>
    </source>
</evidence>
<dbReference type="InterPro" id="IPR013749">
    <property type="entry name" value="PM/HMP-P_kinase-1"/>
</dbReference>
<dbReference type="PANTHER" id="PTHR20858">
    <property type="entry name" value="PHOSPHOMETHYLPYRIMIDINE KINASE"/>
    <property type="match status" value="1"/>
</dbReference>
<dbReference type="InterPro" id="IPR004399">
    <property type="entry name" value="HMP/HMP-P_kinase_dom"/>
</dbReference>
<comment type="catalytic activity">
    <reaction evidence="2">
        <text>4-amino-2-methyl-5-(phosphooxymethyl)pyrimidine + ATP = 4-amino-2-methyl-5-(diphosphooxymethyl)pyrimidine + ADP</text>
        <dbReference type="Rhea" id="RHEA:19893"/>
        <dbReference type="ChEBI" id="CHEBI:30616"/>
        <dbReference type="ChEBI" id="CHEBI:57841"/>
        <dbReference type="ChEBI" id="CHEBI:58354"/>
        <dbReference type="ChEBI" id="CHEBI:456216"/>
        <dbReference type="EC" id="2.7.4.7"/>
    </reaction>
</comment>
<evidence type="ECO:0000256" key="1">
    <source>
        <dbReference type="ARBA" id="ARBA00000151"/>
    </source>
</evidence>
<dbReference type="InterPro" id="IPR004305">
    <property type="entry name" value="Thiaminase-2/PQQC"/>
</dbReference>
<keyword evidence="8" id="KW-0067">ATP-binding</keyword>
<evidence type="ECO:0000256" key="6">
    <source>
        <dbReference type="ARBA" id="ARBA00022741"/>
    </source>
</evidence>
<feature type="domain" description="Thiaminase-2/PQQC" evidence="10">
    <location>
        <begin position="318"/>
        <end position="514"/>
    </location>
</feature>
<comment type="pathway">
    <text evidence="4">Cofactor biosynthesis; thiamine diphosphate biosynthesis; 4-amino-2-methyl-5-diphosphomethylpyrimidine from 5-amino-1-(5-phospho-D-ribosyl)imidazole: step 3/3.</text>
</comment>
<dbReference type="EMBL" id="FNKH01000002">
    <property type="protein sequence ID" value="SDR10316.1"/>
    <property type="molecule type" value="Genomic_DNA"/>
</dbReference>
<evidence type="ECO:0000256" key="3">
    <source>
        <dbReference type="ARBA" id="ARBA00003848"/>
    </source>
</evidence>
<keyword evidence="5" id="KW-0808">Transferase</keyword>
<dbReference type="STRING" id="37928.SAMN04489742_3965"/>
<dbReference type="Pfam" id="PF03070">
    <property type="entry name" value="TENA_THI-4"/>
    <property type="match status" value="1"/>
</dbReference>
<keyword evidence="9" id="KW-0784">Thiamine biosynthesis</keyword>
<dbReference type="Proteomes" id="UP000181917">
    <property type="component" value="Unassembled WGS sequence"/>
</dbReference>
<dbReference type="Gene3D" id="3.40.1190.20">
    <property type="match status" value="1"/>
</dbReference>
<keyword evidence="13" id="KW-1185">Reference proteome</keyword>
<keyword evidence="7 12" id="KW-0418">Kinase</keyword>
<accession>A0A1H1GBW8</accession>
<dbReference type="UniPathway" id="UPA00060">
    <property type="reaction ID" value="UER00138"/>
</dbReference>
<sequence length="519" mass="55794">MSLQSSGRWLASVEFCRACSALSSNGAAMTIRTTPRVLSIAGTDPSGGAGIQADLKSIAANGGYGMAAVTALVAQNTQGVRSVHTPPASFLTEQLTAVSDDVCIDAVKIGMLGDSEVIGTVGRWLAEVSPAVVVLDPVMVATSGDRLLAAEAEEALRLLLNQAHLVTPNLPELAVLLGAAPAADWQEALAQGRELSRRHGVMVLVKGGHLPAEDCPDALVDVNGRLAGEVVEFRSGRVRTKNTHGTGCSLSAAMATVQARTGDWTESLKEVKEWLFGALVRADELEVGKGSGPIHHFHQHTPRPADRFSTEVWERTAGIRAEIMELDFVRQLAAGTLSEAQFGYYLAQDARYLNGYSRALARASALAPTEQEQLFWAKSAHNCIEVEAQLHREWLAGRGVQSEQGPVTKAYVDHLLAVSAAGSYAELVAAVVPCYWLYAHVGGELYDRYKSAGAAGHPYGAWIETYADEEFAEATRQAVAIMDAAAQQLPEQERERMMAAFEHSARYELHFFDAPRLYA</sequence>
<keyword evidence="6" id="KW-0547">Nucleotide-binding</keyword>
<dbReference type="Gene3D" id="1.20.910.10">
    <property type="entry name" value="Heme oxygenase-like"/>
    <property type="match status" value="1"/>
</dbReference>
<evidence type="ECO:0000313" key="13">
    <source>
        <dbReference type="Proteomes" id="UP000181917"/>
    </source>
</evidence>
<evidence type="ECO:0000256" key="7">
    <source>
        <dbReference type="ARBA" id="ARBA00022777"/>
    </source>
</evidence>
<dbReference type="GO" id="GO:0005829">
    <property type="term" value="C:cytosol"/>
    <property type="evidence" value="ECO:0007669"/>
    <property type="project" value="TreeGrafter"/>
</dbReference>
<protein>
    <submittedName>
        <fullName evidence="12">Hydroxymethylpyrimidine/phosphomethylpyrimidine kinase</fullName>
    </submittedName>
</protein>
<gene>
    <name evidence="12" type="ORF">SAMN04489742_3965</name>
</gene>
<dbReference type="GO" id="GO:0009228">
    <property type="term" value="P:thiamine biosynthetic process"/>
    <property type="evidence" value="ECO:0007669"/>
    <property type="project" value="UniProtKB-KW"/>
</dbReference>
<evidence type="ECO:0000313" key="12">
    <source>
        <dbReference type="EMBL" id="SDR10316.1"/>
    </source>
</evidence>
<dbReference type="GO" id="GO:0005524">
    <property type="term" value="F:ATP binding"/>
    <property type="evidence" value="ECO:0007669"/>
    <property type="project" value="UniProtKB-KW"/>
</dbReference>
<reference evidence="12 13" key="1">
    <citation type="submission" date="2016-10" db="EMBL/GenBank/DDBJ databases">
        <authorList>
            <person name="de Groot N.N."/>
        </authorList>
    </citation>
    <scope>NUCLEOTIDE SEQUENCE [LARGE SCALE GENOMIC DNA]</scope>
    <source>
        <strain evidence="12 13">DSM 20117</strain>
    </source>
</reference>
<evidence type="ECO:0000256" key="5">
    <source>
        <dbReference type="ARBA" id="ARBA00022679"/>
    </source>
</evidence>
<dbReference type="Pfam" id="PF08543">
    <property type="entry name" value="Phos_pyr_kin"/>
    <property type="match status" value="1"/>
</dbReference>
<dbReference type="CDD" id="cd01169">
    <property type="entry name" value="HMPP_kinase"/>
    <property type="match status" value="1"/>
</dbReference>
<dbReference type="GO" id="GO:0008972">
    <property type="term" value="F:phosphomethylpyrimidine kinase activity"/>
    <property type="evidence" value="ECO:0007669"/>
    <property type="project" value="UniProtKB-EC"/>
</dbReference>
<proteinExistence type="predicted"/>
<dbReference type="SUPFAM" id="SSF53613">
    <property type="entry name" value="Ribokinase-like"/>
    <property type="match status" value="1"/>
</dbReference>
<evidence type="ECO:0000256" key="9">
    <source>
        <dbReference type="ARBA" id="ARBA00022977"/>
    </source>
</evidence>